<feature type="chain" id="PRO_5015662066" evidence="2">
    <location>
        <begin position="24"/>
        <end position="380"/>
    </location>
</feature>
<dbReference type="AlphaFoldDB" id="A0A2U1E6N8"/>
<dbReference type="PROSITE" id="PS50222">
    <property type="entry name" value="EF_HAND_2"/>
    <property type="match status" value="1"/>
</dbReference>
<dbReference type="InterPro" id="IPR002048">
    <property type="entry name" value="EF_hand_dom"/>
</dbReference>
<feature type="compositionally biased region" description="Basic and acidic residues" evidence="1">
    <location>
        <begin position="26"/>
        <end position="53"/>
    </location>
</feature>
<dbReference type="EMBL" id="QEKV01000001">
    <property type="protein sequence ID" value="PVY95522.1"/>
    <property type="molecule type" value="Genomic_DNA"/>
</dbReference>
<dbReference type="Proteomes" id="UP000245793">
    <property type="component" value="Unassembled WGS sequence"/>
</dbReference>
<dbReference type="RefSeq" id="WP_116479462.1">
    <property type="nucleotide sequence ID" value="NZ_QEKV01000001.1"/>
</dbReference>
<protein>
    <submittedName>
        <fullName evidence="4">Peptidase C39-like protein</fullName>
    </submittedName>
</protein>
<feature type="domain" description="EF-hand" evidence="3">
    <location>
        <begin position="65"/>
        <end position="100"/>
    </location>
</feature>
<dbReference type="InterPro" id="IPR039564">
    <property type="entry name" value="Peptidase_C39-like"/>
</dbReference>
<dbReference type="GO" id="GO:0005509">
    <property type="term" value="F:calcium ion binding"/>
    <property type="evidence" value="ECO:0007669"/>
    <property type="project" value="InterPro"/>
</dbReference>
<proteinExistence type="predicted"/>
<gene>
    <name evidence="4" type="ORF">C7381_10147</name>
</gene>
<evidence type="ECO:0000256" key="1">
    <source>
        <dbReference type="SAM" id="MobiDB-lite"/>
    </source>
</evidence>
<evidence type="ECO:0000256" key="2">
    <source>
        <dbReference type="SAM" id="SignalP"/>
    </source>
</evidence>
<keyword evidence="5" id="KW-1185">Reference proteome</keyword>
<name>A0A2U1E6N8_9FIRM</name>
<feature type="region of interest" description="Disordered" evidence="1">
    <location>
        <begin position="26"/>
        <end position="55"/>
    </location>
</feature>
<reference evidence="4 5" key="1">
    <citation type="submission" date="2018-04" db="EMBL/GenBank/DDBJ databases">
        <title>Genomic Encyclopedia of Type Strains, Phase IV (KMG-IV): sequencing the most valuable type-strain genomes for metagenomic binning, comparative biology and taxonomic classification.</title>
        <authorList>
            <person name="Goeker M."/>
        </authorList>
    </citation>
    <scope>NUCLEOTIDE SEQUENCE [LARGE SCALE GENOMIC DNA]</scope>
    <source>
        <strain evidence="4 5">DSM 20705</strain>
    </source>
</reference>
<dbReference type="Pfam" id="PF13529">
    <property type="entry name" value="Peptidase_C39_2"/>
    <property type="match status" value="1"/>
</dbReference>
<keyword evidence="2" id="KW-0732">Signal</keyword>
<feature type="signal peptide" evidence="2">
    <location>
        <begin position="1"/>
        <end position="23"/>
    </location>
</feature>
<comment type="caution">
    <text evidence="4">The sequence shown here is derived from an EMBL/GenBank/DDBJ whole genome shotgun (WGS) entry which is preliminary data.</text>
</comment>
<evidence type="ECO:0000313" key="5">
    <source>
        <dbReference type="Proteomes" id="UP000245793"/>
    </source>
</evidence>
<dbReference type="Gene3D" id="3.90.70.10">
    <property type="entry name" value="Cysteine proteinases"/>
    <property type="match status" value="1"/>
</dbReference>
<evidence type="ECO:0000259" key="3">
    <source>
        <dbReference type="PROSITE" id="PS50222"/>
    </source>
</evidence>
<organism evidence="4 5">
    <name type="scientific">Ezakiella coagulans</name>
    <dbReference type="NCBI Taxonomy" id="46507"/>
    <lineage>
        <taxon>Bacteria</taxon>
        <taxon>Bacillati</taxon>
        <taxon>Bacillota</taxon>
        <taxon>Tissierellia</taxon>
        <taxon>Ezakiella</taxon>
    </lineage>
</organism>
<sequence>MKKLLVILAIVFAGFFMFGCKKADAPTDETKNVSNEEVKTDDKKETEEKKTEETSDIDFNGVTSVKLPMSDVAYETVDVDGKKYVDLAEFGKYMELSKNRYTYKIDTEKKAIRFKLEIVSKDKWSDPVDRAGLQPEKYTLKVKNEKVEDADVILKDNKNALVDLMSMAHLLKFSYKDGEMIFEDADNLKPEVSQNRDYEWYMDQGHTGKYSDGNCGPTSLAMILKWLDPNSAATGESLRDEIPNNGDWWTTNIFESYFESNKMSIDDTLYKSPETITDMINNGDIVLVCLKMGEISPNKQPNSSNIGRFYGFDGGHFLLIKGYKIVDGKLYYEVYDPNNWDMKYDNGEPMGKDRLYAATEMDKAITTWWSGIYGIKPLGK</sequence>
<accession>A0A2U1E6N8</accession>
<evidence type="ECO:0000313" key="4">
    <source>
        <dbReference type="EMBL" id="PVY95522.1"/>
    </source>
</evidence>
<dbReference type="PROSITE" id="PS51257">
    <property type="entry name" value="PROKAR_LIPOPROTEIN"/>
    <property type="match status" value="1"/>
</dbReference>